<keyword evidence="1" id="KW-0732">Signal</keyword>
<dbReference type="Proteomes" id="UP000175989">
    <property type="component" value="Unassembled WGS sequence"/>
</dbReference>
<comment type="caution">
    <text evidence="2">The sequence shown here is derived from an EMBL/GenBank/DDBJ whole genome shotgun (WGS) entry which is preliminary data.</text>
</comment>
<keyword evidence="3" id="KW-1185">Reference proteome</keyword>
<protein>
    <recommendedName>
        <fullName evidence="4">Histidine phosphatase family protein</fullName>
    </recommendedName>
</protein>
<evidence type="ECO:0000313" key="3">
    <source>
        <dbReference type="Proteomes" id="UP000175989"/>
    </source>
</evidence>
<feature type="signal peptide" evidence="1">
    <location>
        <begin position="1"/>
        <end position="20"/>
    </location>
</feature>
<dbReference type="AlphaFoldDB" id="A0A1E7WM06"/>
<organism evidence="2 3">
    <name type="scientific">Duganella phyllosphaerae</name>
    <dbReference type="NCBI Taxonomy" id="762836"/>
    <lineage>
        <taxon>Bacteria</taxon>
        <taxon>Pseudomonadati</taxon>
        <taxon>Pseudomonadota</taxon>
        <taxon>Betaproteobacteria</taxon>
        <taxon>Burkholderiales</taxon>
        <taxon>Oxalobacteraceae</taxon>
        <taxon>Telluria group</taxon>
        <taxon>Duganella</taxon>
    </lineage>
</organism>
<feature type="chain" id="PRO_5009207277" description="Histidine phosphatase family protein" evidence="1">
    <location>
        <begin position="21"/>
        <end position="190"/>
    </location>
</feature>
<dbReference type="SUPFAM" id="SSF53254">
    <property type="entry name" value="Phosphoglycerate mutase-like"/>
    <property type="match status" value="1"/>
</dbReference>
<gene>
    <name evidence="2" type="ORF">DUPY_25080</name>
</gene>
<evidence type="ECO:0008006" key="4">
    <source>
        <dbReference type="Google" id="ProtNLM"/>
    </source>
</evidence>
<sequence length="190" mass="20477">MYRRHFLAALAACAAPVAKAAQSPWPLLQRGGYVILMRHAATVPGIGDPPGFRLAACATQRNLSQVGRADAVRIGAALRKNAVPVGPVLSSRWCRCLDTARLAFGRVEASPMIDSMFQDDEAARARKLAQLRSYLARYKDAANLVLVTHDVNIRALVGQYVEQGEFVIAGRRPDGGLVIEATVSPAQLES</sequence>
<dbReference type="RefSeq" id="WP_070248557.1">
    <property type="nucleotide sequence ID" value="NZ_LROM01000085.1"/>
</dbReference>
<proteinExistence type="predicted"/>
<name>A0A1E7WM06_9BURK</name>
<dbReference type="PATRIC" id="fig|762836.4.peg.2585"/>
<dbReference type="InterPro" id="IPR029033">
    <property type="entry name" value="His_PPase_superfam"/>
</dbReference>
<evidence type="ECO:0000256" key="1">
    <source>
        <dbReference type="SAM" id="SignalP"/>
    </source>
</evidence>
<evidence type="ECO:0000313" key="2">
    <source>
        <dbReference type="EMBL" id="OFA00043.1"/>
    </source>
</evidence>
<dbReference type="EMBL" id="LROM01000085">
    <property type="protein sequence ID" value="OFA00043.1"/>
    <property type="molecule type" value="Genomic_DNA"/>
</dbReference>
<accession>A0A1E7WM06</accession>
<dbReference type="CDD" id="cd07040">
    <property type="entry name" value="HP"/>
    <property type="match status" value="1"/>
</dbReference>
<reference evidence="3" key="1">
    <citation type="journal article" date="2016" name="Front. Microbiol.">
        <title>Molecular Keys to the Janthinobacterium and Duganella spp. Interaction with the Plant Pathogen Fusarium graminearum.</title>
        <authorList>
            <person name="Haack F.S."/>
            <person name="Poehlein A."/>
            <person name="Kroger C."/>
            <person name="Voigt C.A."/>
            <person name="Piepenbring M."/>
            <person name="Bode H.B."/>
            <person name="Daniel R."/>
            <person name="Schafer W."/>
            <person name="Streit W.R."/>
        </authorList>
    </citation>
    <scope>NUCLEOTIDE SEQUENCE [LARGE SCALE GENOMIC DNA]</scope>
    <source>
        <strain evidence="3">T54</strain>
    </source>
</reference>
<dbReference type="Gene3D" id="3.40.50.1240">
    <property type="entry name" value="Phosphoglycerate mutase-like"/>
    <property type="match status" value="1"/>
</dbReference>